<comment type="caution">
    <text evidence="3">The sequence shown here is derived from an EMBL/GenBank/DDBJ whole genome shotgun (WGS) entry which is preliminary data.</text>
</comment>
<evidence type="ECO:0000256" key="1">
    <source>
        <dbReference type="SAM" id="MobiDB-lite"/>
    </source>
</evidence>
<gene>
    <name evidence="3" type="ORF">Poli38472_011378</name>
</gene>
<reference evidence="3" key="1">
    <citation type="submission" date="2019-03" db="EMBL/GenBank/DDBJ databases">
        <title>Long read genome sequence of the mycoparasitic Pythium oligandrum ATCC 38472 isolated from sugarbeet rhizosphere.</title>
        <authorList>
            <person name="Gaulin E."/>
        </authorList>
    </citation>
    <scope>NUCLEOTIDE SEQUENCE</scope>
    <source>
        <strain evidence="3">ATCC 38472_TT</strain>
    </source>
</reference>
<feature type="transmembrane region" description="Helical" evidence="2">
    <location>
        <begin position="217"/>
        <end position="239"/>
    </location>
</feature>
<accession>A0A8K1FNB9</accession>
<keyword evidence="2" id="KW-0472">Membrane</keyword>
<keyword evidence="2" id="KW-0812">Transmembrane</keyword>
<proteinExistence type="predicted"/>
<evidence type="ECO:0000256" key="2">
    <source>
        <dbReference type="SAM" id="Phobius"/>
    </source>
</evidence>
<sequence length="272" mass="29714">MVEDQLAVGEAFAQPLSLSSTEFLIKTVHGANEATLLKAAEPIRDACAKELTVYCPDQFRTAVLTTRHYLEGDGVSLWTVADACRQVGFCLAKNADVLSTFCKYTIIKSLTMPLDSWTPMPTPSGTPFSPPPFTPPPGTWGQAPSSRPGEHKKWHHGGRHHRIRLLDEDSEDSNDHKTKAGVEVYVINNGGGPGGQGGHGGFIGRHHRHPHHHHGPGWAHCVVWAFVLPFFCIGVYVTVKHAITYIKKRQASLPVAVRSGGYEPLRTTESSS</sequence>
<dbReference type="EMBL" id="SPLM01000039">
    <property type="protein sequence ID" value="TMW64498.1"/>
    <property type="molecule type" value="Genomic_DNA"/>
</dbReference>
<evidence type="ECO:0000313" key="3">
    <source>
        <dbReference type="EMBL" id="TMW64498.1"/>
    </source>
</evidence>
<feature type="compositionally biased region" description="Pro residues" evidence="1">
    <location>
        <begin position="121"/>
        <end position="138"/>
    </location>
</feature>
<feature type="region of interest" description="Disordered" evidence="1">
    <location>
        <begin position="121"/>
        <end position="158"/>
    </location>
</feature>
<keyword evidence="4" id="KW-1185">Reference proteome</keyword>
<name>A0A8K1FNB9_PYTOL</name>
<organism evidence="3 4">
    <name type="scientific">Pythium oligandrum</name>
    <name type="common">Mycoparasitic fungus</name>
    <dbReference type="NCBI Taxonomy" id="41045"/>
    <lineage>
        <taxon>Eukaryota</taxon>
        <taxon>Sar</taxon>
        <taxon>Stramenopiles</taxon>
        <taxon>Oomycota</taxon>
        <taxon>Peronosporomycetes</taxon>
        <taxon>Pythiales</taxon>
        <taxon>Pythiaceae</taxon>
        <taxon>Pythium</taxon>
    </lineage>
</organism>
<dbReference type="AlphaFoldDB" id="A0A8K1FNB9"/>
<evidence type="ECO:0000313" key="4">
    <source>
        <dbReference type="Proteomes" id="UP000794436"/>
    </source>
</evidence>
<keyword evidence="2" id="KW-1133">Transmembrane helix</keyword>
<protein>
    <submittedName>
        <fullName evidence="3">Uncharacterized protein</fullName>
    </submittedName>
</protein>
<dbReference type="Proteomes" id="UP000794436">
    <property type="component" value="Unassembled WGS sequence"/>
</dbReference>